<protein>
    <submittedName>
        <fullName evidence="1 2">Uncharacterized protein</fullName>
    </submittedName>
</protein>
<proteinExistence type="predicted"/>
<name>A0A072VLM2_MEDTR</name>
<sequence>MSSFISYHFTFLIELVFENSFGSNDVRLRLGTPTFGLSKALTRSQASKACSSAEAS</sequence>
<evidence type="ECO:0000313" key="1">
    <source>
        <dbReference type="EMBL" id="KEH42869.1"/>
    </source>
</evidence>
<organism evidence="1 3">
    <name type="scientific">Medicago truncatula</name>
    <name type="common">Barrel medic</name>
    <name type="synonym">Medicago tribuloides</name>
    <dbReference type="NCBI Taxonomy" id="3880"/>
    <lineage>
        <taxon>Eukaryota</taxon>
        <taxon>Viridiplantae</taxon>
        <taxon>Streptophyta</taxon>
        <taxon>Embryophyta</taxon>
        <taxon>Tracheophyta</taxon>
        <taxon>Spermatophyta</taxon>
        <taxon>Magnoliopsida</taxon>
        <taxon>eudicotyledons</taxon>
        <taxon>Gunneridae</taxon>
        <taxon>Pentapetalae</taxon>
        <taxon>rosids</taxon>
        <taxon>fabids</taxon>
        <taxon>Fabales</taxon>
        <taxon>Fabaceae</taxon>
        <taxon>Papilionoideae</taxon>
        <taxon>50 kb inversion clade</taxon>
        <taxon>NPAAA clade</taxon>
        <taxon>Hologalegina</taxon>
        <taxon>IRL clade</taxon>
        <taxon>Trifolieae</taxon>
        <taxon>Medicago</taxon>
    </lineage>
</organism>
<dbReference type="EMBL" id="CM001217">
    <property type="protein sequence ID" value="KEH42869.1"/>
    <property type="molecule type" value="Genomic_DNA"/>
</dbReference>
<dbReference type="HOGENOM" id="CLU_3017226_0_0_1"/>
<reference evidence="1 3" key="2">
    <citation type="journal article" date="2014" name="BMC Genomics">
        <title>An improved genome release (version Mt4.0) for the model legume Medicago truncatula.</title>
        <authorList>
            <person name="Tang H."/>
            <person name="Krishnakumar V."/>
            <person name="Bidwell S."/>
            <person name="Rosen B."/>
            <person name="Chan A."/>
            <person name="Zhou S."/>
            <person name="Gentzbittel L."/>
            <person name="Childs K.L."/>
            <person name="Yandell M."/>
            <person name="Gundlach H."/>
            <person name="Mayer K.F."/>
            <person name="Schwartz D.C."/>
            <person name="Town C.D."/>
        </authorList>
    </citation>
    <scope>GENOME REANNOTATION</scope>
    <source>
        <strain evidence="1">A17</strain>
        <strain evidence="2 3">cv. Jemalong A17</strain>
    </source>
</reference>
<dbReference type="AlphaFoldDB" id="A0A072VLM2"/>
<evidence type="ECO:0000313" key="3">
    <source>
        <dbReference type="Proteomes" id="UP000002051"/>
    </source>
</evidence>
<gene>
    <name evidence="1" type="ordered locus">MTR_1g077400</name>
</gene>
<reference evidence="2" key="3">
    <citation type="submission" date="2015-04" db="UniProtKB">
        <authorList>
            <consortium name="EnsemblPlants"/>
        </authorList>
    </citation>
    <scope>IDENTIFICATION</scope>
    <source>
        <strain evidence="2">cv. Jemalong A17</strain>
    </source>
</reference>
<dbReference type="EnsemblPlants" id="KEH42869">
    <property type="protein sequence ID" value="KEH42869"/>
    <property type="gene ID" value="MTR_1g077400"/>
</dbReference>
<keyword evidence="3" id="KW-1185">Reference proteome</keyword>
<reference evidence="1 3" key="1">
    <citation type="journal article" date="2011" name="Nature">
        <title>The Medicago genome provides insight into the evolution of rhizobial symbioses.</title>
        <authorList>
            <person name="Young N.D."/>
            <person name="Debelle F."/>
            <person name="Oldroyd G.E."/>
            <person name="Geurts R."/>
            <person name="Cannon S.B."/>
            <person name="Udvardi M.K."/>
            <person name="Benedito V.A."/>
            <person name="Mayer K.F."/>
            <person name="Gouzy J."/>
            <person name="Schoof H."/>
            <person name="Van de Peer Y."/>
            <person name="Proost S."/>
            <person name="Cook D.R."/>
            <person name="Meyers B.C."/>
            <person name="Spannagl M."/>
            <person name="Cheung F."/>
            <person name="De Mita S."/>
            <person name="Krishnakumar V."/>
            <person name="Gundlach H."/>
            <person name="Zhou S."/>
            <person name="Mudge J."/>
            <person name="Bharti A.K."/>
            <person name="Murray J.D."/>
            <person name="Naoumkina M.A."/>
            <person name="Rosen B."/>
            <person name="Silverstein K.A."/>
            <person name="Tang H."/>
            <person name="Rombauts S."/>
            <person name="Zhao P.X."/>
            <person name="Zhou P."/>
            <person name="Barbe V."/>
            <person name="Bardou P."/>
            <person name="Bechner M."/>
            <person name="Bellec A."/>
            <person name="Berger A."/>
            <person name="Berges H."/>
            <person name="Bidwell S."/>
            <person name="Bisseling T."/>
            <person name="Choisne N."/>
            <person name="Couloux A."/>
            <person name="Denny R."/>
            <person name="Deshpande S."/>
            <person name="Dai X."/>
            <person name="Doyle J.J."/>
            <person name="Dudez A.M."/>
            <person name="Farmer A.D."/>
            <person name="Fouteau S."/>
            <person name="Franken C."/>
            <person name="Gibelin C."/>
            <person name="Gish J."/>
            <person name="Goldstein S."/>
            <person name="Gonzalez A.J."/>
            <person name="Green P.J."/>
            <person name="Hallab A."/>
            <person name="Hartog M."/>
            <person name="Hua A."/>
            <person name="Humphray S.J."/>
            <person name="Jeong D.H."/>
            <person name="Jing Y."/>
            <person name="Jocker A."/>
            <person name="Kenton S.M."/>
            <person name="Kim D.J."/>
            <person name="Klee K."/>
            <person name="Lai H."/>
            <person name="Lang C."/>
            <person name="Lin S."/>
            <person name="Macmil S.L."/>
            <person name="Magdelenat G."/>
            <person name="Matthews L."/>
            <person name="McCorrison J."/>
            <person name="Monaghan E.L."/>
            <person name="Mun J.H."/>
            <person name="Najar F.Z."/>
            <person name="Nicholson C."/>
            <person name="Noirot C."/>
            <person name="O'Bleness M."/>
            <person name="Paule C.R."/>
            <person name="Poulain J."/>
            <person name="Prion F."/>
            <person name="Qin B."/>
            <person name="Qu C."/>
            <person name="Retzel E.F."/>
            <person name="Riddle C."/>
            <person name="Sallet E."/>
            <person name="Samain S."/>
            <person name="Samson N."/>
            <person name="Sanders I."/>
            <person name="Saurat O."/>
            <person name="Scarpelli C."/>
            <person name="Schiex T."/>
            <person name="Segurens B."/>
            <person name="Severin A.J."/>
            <person name="Sherrier D.J."/>
            <person name="Shi R."/>
            <person name="Sims S."/>
            <person name="Singer S.R."/>
            <person name="Sinharoy S."/>
            <person name="Sterck L."/>
            <person name="Viollet A."/>
            <person name="Wang B.B."/>
            <person name="Wang K."/>
            <person name="Wang M."/>
            <person name="Wang X."/>
            <person name="Warfsmann J."/>
            <person name="Weissenbach J."/>
            <person name="White D.D."/>
            <person name="White J.D."/>
            <person name="Wiley G.B."/>
            <person name="Wincker P."/>
            <person name="Xing Y."/>
            <person name="Yang L."/>
            <person name="Yao Z."/>
            <person name="Ying F."/>
            <person name="Zhai J."/>
            <person name="Zhou L."/>
            <person name="Zuber A."/>
            <person name="Denarie J."/>
            <person name="Dixon R.A."/>
            <person name="May G.D."/>
            <person name="Schwartz D.C."/>
            <person name="Rogers J."/>
            <person name="Quetier F."/>
            <person name="Town C.D."/>
            <person name="Roe B.A."/>
        </authorList>
    </citation>
    <scope>NUCLEOTIDE SEQUENCE [LARGE SCALE GENOMIC DNA]</scope>
    <source>
        <strain evidence="1">A17</strain>
        <strain evidence="2 3">cv. Jemalong A17</strain>
    </source>
</reference>
<dbReference type="Proteomes" id="UP000002051">
    <property type="component" value="Unassembled WGS sequence"/>
</dbReference>
<evidence type="ECO:0000313" key="2">
    <source>
        <dbReference type="EnsemblPlants" id="KEH42869"/>
    </source>
</evidence>
<accession>A0A072VLM2</accession>